<keyword evidence="3" id="KW-1185">Reference proteome</keyword>
<dbReference type="SMART" id="SM00198">
    <property type="entry name" value="SCP"/>
    <property type="match status" value="1"/>
</dbReference>
<dbReference type="OrthoDB" id="10422402at2759"/>
<dbReference type="SUPFAM" id="SSF55797">
    <property type="entry name" value="PR-1-like"/>
    <property type="match status" value="2"/>
</dbReference>
<dbReference type="InterPro" id="IPR001283">
    <property type="entry name" value="CRISP-related"/>
</dbReference>
<dbReference type="AlphaFoldDB" id="A0A077YV57"/>
<proteinExistence type="predicted"/>
<reference evidence="2" key="2">
    <citation type="submission" date="2014-03" db="EMBL/GenBank/DDBJ databases">
        <title>The whipworm genome and dual-species transcriptomics of an intimate host-pathogen interaction.</title>
        <authorList>
            <person name="Foth B.J."/>
            <person name="Tsai I.J."/>
            <person name="Reid A.J."/>
            <person name="Bancroft A.J."/>
            <person name="Nichol S."/>
            <person name="Tracey A."/>
            <person name="Holroyd N."/>
            <person name="Cotton J.A."/>
            <person name="Stanley E.J."/>
            <person name="Zarowiecki M."/>
            <person name="Liu J.Z."/>
            <person name="Huckvale T."/>
            <person name="Cooper P.J."/>
            <person name="Grencis R.K."/>
            <person name="Berriman M."/>
        </authorList>
    </citation>
    <scope>NUCLEOTIDE SEQUENCE [LARGE SCALE GENOMIC DNA]</scope>
</reference>
<evidence type="ECO:0000313" key="3">
    <source>
        <dbReference type="Proteomes" id="UP000030665"/>
    </source>
</evidence>
<dbReference type="Pfam" id="PF00188">
    <property type="entry name" value="CAP"/>
    <property type="match status" value="2"/>
</dbReference>
<reference evidence="2" key="1">
    <citation type="submission" date="2014-01" db="EMBL/GenBank/DDBJ databases">
        <authorList>
            <person name="Aslett M."/>
        </authorList>
    </citation>
    <scope>NUCLEOTIDE SEQUENCE</scope>
</reference>
<dbReference type="EMBL" id="HG805813">
    <property type="protein sequence ID" value="CDW51997.1"/>
    <property type="molecule type" value="Genomic_DNA"/>
</dbReference>
<dbReference type="InterPro" id="IPR043708">
    <property type="entry name" value="DUF5648"/>
</dbReference>
<dbReference type="Pfam" id="PF18885">
    <property type="entry name" value="DUF5648"/>
    <property type="match status" value="1"/>
</dbReference>
<organism evidence="2 3">
    <name type="scientific">Trichuris trichiura</name>
    <name type="common">Whipworm</name>
    <name type="synonym">Trichocephalus trichiurus</name>
    <dbReference type="NCBI Taxonomy" id="36087"/>
    <lineage>
        <taxon>Eukaryota</taxon>
        <taxon>Metazoa</taxon>
        <taxon>Ecdysozoa</taxon>
        <taxon>Nematoda</taxon>
        <taxon>Enoplea</taxon>
        <taxon>Dorylaimia</taxon>
        <taxon>Trichinellida</taxon>
        <taxon>Trichuridae</taxon>
        <taxon>Trichuris</taxon>
    </lineage>
</organism>
<feature type="domain" description="SCP" evidence="1">
    <location>
        <begin position="2"/>
        <end position="137"/>
    </location>
</feature>
<dbReference type="Gene3D" id="3.40.33.10">
    <property type="entry name" value="CAP"/>
    <property type="match status" value="2"/>
</dbReference>
<dbReference type="InterPro" id="IPR014044">
    <property type="entry name" value="CAP_dom"/>
</dbReference>
<protein>
    <submittedName>
        <fullName evidence="2">CAP domain containing protein</fullName>
    </submittedName>
</protein>
<dbReference type="STRING" id="36087.A0A077YV57"/>
<name>A0A077YV57_TRITR</name>
<evidence type="ECO:0000259" key="1">
    <source>
        <dbReference type="SMART" id="SM00198"/>
    </source>
</evidence>
<sequence>MMDQADFLSKHNDIRGRTEAQNIECMTGWSDALAAAAATQAARCNLTAPANDERGYSFHSSTTQLTVTEVLEAHWRVYSTAYNYMQGTCDTALATNEECVNALQMLWFEGGEFGCAREKCPNSYMTACAYQAKRYTDSRPFALLADLPPCVMCRSSYPICREKLCSAALVNLTRLYIDHLHKNILETSMAKIDEQVRLFGAKILGNIGKVPTATNTSQCHALQPITMYSRQLPPTTNFYAIGNLDEHWATSNGYTKGHTVGFAVHHNGTCGATVPVYTFYNDILGFVQLTDQSDKDYTTVRGLLKNPEKPNVIGLSCFSLKMEKNDLQTGWSDDLASKASAIAEICKTETPTTDTLGYMIHSSTAQMSPTNVLQEVWEVYANAYDYLTHTCNLNLTSTCSHTLQFLWFEGGQIGCARSECGGNTTQYLTVCAYPHRALPNMRPHTIAPPLPVCSLCGTAFPRCRDDLCCIDPTTVATNTTITTSPTTPESKECGQIPTSQLADFIRLYDKKENRNIFEIDQQVVSALVAKGVSNLGPAGRVAKALNSTACPFMQPIVVLRNDKRKKSIYTIDSTAITAANYHGYVRSGTMGYAVPGKDMCKATTGIYTFRHPCLGFVQLSNLTDVKKLLEDQKWQGYHWRGVEFYVW</sequence>
<dbReference type="InterPro" id="IPR035940">
    <property type="entry name" value="CAP_sf"/>
</dbReference>
<evidence type="ECO:0000313" key="2">
    <source>
        <dbReference type="EMBL" id="CDW51997.1"/>
    </source>
</evidence>
<accession>A0A077YV57</accession>
<gene>
    <name evidence="2" type="ORF">TTRE_0000025601</name>
</gene>
<dbReference type="PANTHER" id="PTHR10334">
    <property type="entry name" value="CYSTEINE-RICH SECRETORY PROTEIN-RELATED"/>
    <property type="match status" value="1"/>
</dbReference>
<dbReference type="Proteomes" id="UP000030665">
    <property type="component" value="Unassembled WGS sequence"/>
</dbReference>